<dbReference type="Proteomes" id="UP000239590">
    <property type="component" value="Unassembled WGS sequence"/>
</dbReference>
<comment type="caution">
    <text evidence="4">The sequence shown here is derived from an EMBL/GenBank/DDBJ whole genome shotgun (WGS) entry which is preliminary data.</text>
</comment>
<dbReference type="EMBL" id="PTRA01000001">
    <property type="protein sequence ID" value="PQA58429.1"/>
    <property type="molecule type" value="Genomic_DNA"/>
</dbReference>
<evidence type="ECO:0000259" key="3">
    <source>
        <dbReference type="Pfam" id="PF00296"/>
    </source>
</evidence>
<dbReference type="InterPro" id="IPR036661">
    <property type="entry name" value="Luciferase-like_sf"/>
</dbReference>
<feature type="domain" description="Luciferase-like" evidence="3">
    <location>
        <begin position="11"/>
        <end position="301"/>
    </location>
</feature>
<dbReference type="GO" id="GO:0005829">
    <property type="term" value="C:cytosol"/>
    <property type="evidence" value="ECO:0007669"/>
    <property type="project" value="TreeGrafter"/>
</dbReference>
<evidence type="ECO:0000256" key="2">
    <source>
        <dbReference type="ARBA" id="ARBA00074555"/>
    </source>
</evidence>
<dbReference type="AlphaFoldDB" id="A0A2S7ILB2"/>
<evidence type="ECO:0000313" key="4">
    <source>
        <dbReference type="EMBL" id="PQA58429.1"/>
    </source>
</evidence>
<dbReference type="CDD" id="cd00347">
    <property type="entry name" value="Flavin_utilizing_monoxygenases"/>
    <property type="match status" value="1"/>
</dbReference>
<name>A0A2S7ILB2_9BACT</name>
<sequence length="343" mass="38434">MSKSIKLSILDQSPVRKGGSARDALQQTITVARQADQWGYTRFWVSEHHNAAAIAGSAPEVLMVKLADETQQIRIGSGGVMLPNHSALKVAENFRLLESLFPRRIDLGMGRAPGGDRISSALLNPSNDFSEQSYRQQLDYLQTFFTDSAGTQYGPVLAVPQADTIPAQWILSSSGGSSQLAAEYGMGLAVARFINGQVAPRIVEAYKRDFRPSEFMPEPSALLALFVICADTEEKAQQLRKVLEYRLIQMDKGRFEGVDDYETIKDYEFTLAEEDRLRFFHADRIVSGTPEQVKEELTQLANEYDLDEIMASTMTYHFEDRLRSFELLAQAFSTTVVTNHQLF</sequence>
<dbReference type="Pfam" id="PF00296">
    <property type="entry name" value="Bac_luciferase"/>
    <property type="match status" value="1"/>
</dbReference>
<reference evidence="5" key="1">
    <citation type="submission" date="2018-02" db="EMBL/GenBank/DDBJ databases">
        <title>Genome sequencing of Solimonas sp. HR-BB.</title>
        <authorList>
            <person name="Lee Y."/>
            <person name="Jeon C.O."/>
        </authorList>
    </citation>
    <scope>NUCLEOTIDE SEQUENCE [LARGE SCALE GENOMIC DNA]</scope>
    <source>
        <strain evidence="5">HR-U</strain>
    </source>
</reference>
<evidence type="ECO:0000256" key="1">
    <source>
        <dbReference type="ARBA" id="ARBA00007789"/>
    </source>
</evidence>
<dbReference type="SUPFAM" id="SSF51679">
    <property type="entry name" value="Bacterial luciferase-like"/>
    <property type="match status" value="1"/>
</dbReference>
<dbReference type="InterPro" id="IPR019949">
    <property type="entry name" value="CmoO-like"/>
</dbReference>
<proteinExistence type="predicted"/>
<organism evidence="4 5">
    <name type="scientific">Siphonobacter curvatus</name>
    <dbReference type="NCBI Taxonomy" id="2094562"/>
    <lineage>
        <taxon>Bacteria</taxon>
        <taxon>Pseudomonadati</taxon>
        <taxon>Bacteroidota</taxon>
        <taxon>Cytophagia</taxon>
        <taxon>Cytophagales</taxon>
        <taxon>Cytophagaceae</taxon>
        <taxon>Siphonobacter</taxon>
    </lineage>
</organism>
<dbReference type="InterPro" id="IPR050766">
    <property type="entry name" value="Bact_Lucif_Oxidored"/>
</dbReference>
<dbReference type="PANTHER" id="PTHR30137:SF19">
    <property type="entry name" value="LUCIFERASE-LIKE MONOOXYGENASE"/>
    <property type="match status" value="1"/>
</dbReference>
<dbReference type="FunFam" id="3.20.20.30:FF:000002">
    <property type="entry name" value="LLM class flavin-dependent oxidoreductase"/>
    <property type="match status" value="1"/>
</dbReference>
<keyword evidence="5" id="KW-1185">Reference proteome</keyword>
<evidence type="ECO:0000313" key="5">
    <source>
        <dbReference type="Proteomes" id="UP000239590"/>
    </source>
</evidence>
<dbReference type="OrthoDB" id="9780518at2"/>
<dbReference type="NCBIfam" id="TIGR03558">
    <property type="entry name" value="oxido_grp_1"/>
    <property type="match status" value="1"/>
</dbReference>
<dbReference type="InterPro" id="IPR011251">
    <property type="entry name" value="Luciferase-like_dom"/>
</dbReference>
<dbReference type="Gene3D" id="3.20.20.30">
    <property type="entry name" value="Luciferase-like domain"/>
    <property type="match status" value="1"/>
</dbReference>
<gene>
    <name evidence="4" type="ORF">C5O19_01780</name>
</gene>
<accession>A0A2S7ILB2</accession>
<protein>
    <recommendedName>
        <fullName evidence="2">Luciferase-like monooxygenase</fullName>
    </recommendedName>
</protein>
<dbReference type="GO" id="GO:0016705">
    <property type="term" value="F:oxidoreductase activity, acting on paired donors, with incorporation or reduction of molecular oxygen"/>
    <property type="evidence" value="ECO:0007669"/>
    <property type="project" value="InterPro"/>
</dbReference>
<comment type="similarity">
    <text evidence="1">To bacterial alkanal monooxygenase alpha and beta chains.</text>
</comment>
<dbReference type="PANTHER" id="PTHR30137">
    <property type="entry name" value="LUCIFERASE-LIKE MONOOXYGENASE"/>
    <property type="match status" value="1"/>
</dbReference>
<dbReference type="RefSeq" id="WP_104709647.1">
    <property type="nucleotide sequence ID" value="NZ_PTRA01000001.1"/>
</dbReference>